<feature type="transmembrane region" description="Helical" evidence="1">
    <location>
        <begin position="180"/>
        <end position="198"/>
    </location>
</feature>
<evidence type="ECO:0000313" key="2">
    <source>
        <dbReference type="EMBL" id="NYI98696.1"/>
    </source>
</evidence>
<evidence type="ECO:0000313" key="3">
    <source>
        <dbReference type="Proteomes" id="UP000575985"/>
    </source>
</evidence>
<feature type="transmembrane region" description="Helical" evidence="1">
    <location>
        <begin position="65"/>
        <end position="83"/>
    </location>
</feature>
<protein>
    <recommendedName>
        <fullName evidence="4">ABC transporter permease</fullName>
    </recommendedName>
</protein>
<keyword evidence="1" id="KW-0472">Membrane</keyword>
<keyword evidence="3" id="KW-1185">Reference proteome</keyword>
<evidence type="ECO:0008006" key="4">
    <source>
        <dbReference type="Google" id="ProtNLM"/>
    </source>
</evidence>
<proteinExistence type="predicted"/>
<dbReference type="Proteomes" id="UP000575985">
    <property type="component" value="Unassembled WGS sequence"/>
</dbReference>
<feature type="transmembrane region" description="Helical" evidence="1">
    <location>
        <begin position="150"/>
        <end position="173"/>
    </location>
</feature>
<dbReference type="RefSeq" id="WP_179769793.1">
    <property type="nucleotide sequence ID" value="NZ_JACCFO010000001.1"/>
</dbReference>
<feature type="transmembrane region" description="Helical" evidence="1">
    <location>
        <begin position="104"/>
        <end position="130"/>
    </location>
</feature>
<evidence type="ECO:0000256" key="1">
    <source>
        <dbReference type="SAM" id="Phobius"/>
    </source>
</evidence>
<feature type="transmembrane region" description="Helical" evidence="1">
    <location>
        <begin position="230"/>
        <end position="252"/>
    </location>
</feature>
<accession>A0A853BV85</accession>
<organism evidence="2 3">
    <name type="scientific">Streptomonospora nanhaiensis</name>
    <dbReference type="NCBI Taxonomy" id="1323731"/>
    <lineage>
        <taxon>Bacteria</taxon>
        <taxon>Bacillati</taxon>
        <taxon>Actinomycetota</taxon>
        <taxon>Actinomycetes</taxon>
        <taxon>Streptosporangiales</taxon>
        <taxon>Nocardiopsidaceae</taxon>
        <taxon>Streptomonospora</taxon>
    </lineage>
</organism>
<keyword evidence="1" id="KW-1133">Transmembrane helix</keyword>
<keyword evidence="1" id="KW-0812">Transmembrane</keyword>
<name>A0A853BV85_9ACTN</name>
<dbReference type="AlphaFoldDB" id="A0A853BV85"/>
<dbReference type="EMBL" id="JACCFO010000001">
    <property type="protein sequence ID" value="NYI98696.1"/>
    <property type="molecule type" value="Genomic_DNA"/>
</dbReference>
<sequence>MAVLAAEFVKLRSARSTFVVLGLVAVVAALGLLMAVNGANAWDEAGSAADRRRWEAAGAIEQVFLLPFWQLCLAVLGALAITPEYGTGMIRTTLAAVPRRGAVLAAKAGAVGALTLAAGAAAVAGTHFAVRSVLGDRPFDAYTAPMAETLPLLAALAASAAAAGLVGLGAGVLLRSTAGAIVTAVALVYALPMVARFLPDPWAERVSAVTLTGLPAEVAGTAPDPVLEPAAAGAVLAAYALAALAAGAVALVRRDA</sequence>
<reference evidence="2 3" key="1">
    <citation type="submission" date="2020-07" db="EMBL/GenBank/DDBJ databases">
        <title>Sequencing the genomes of 1000 actinobacteria strains.</title>
        <authorList>
            <person name="Klenk H.-P."/>
        </authorList>
    </citation>
    <scope>NUCLEOTIDE SEQUENCE [LARGE SCALE GENOMIC DNA]</scope>
    <source>
        <strain evidence="2 3">DSM 45927</strain>
    </source>
</reference>
<gene>
    <name evidence="2" type="ORF">HNR12_004973</name>
</gene>
<comment type="caution">
    <text evidence="2">The sequence shown here is derived from an EMBL/GenBank/DDBJ whole genome shotgun (WGS) entry which is preliminary data.</text>
</comment>